<feature type="region of interest" description="Disordered" evidence="1">
    <location>
        <begin position="258"/>
        <end position="278"/>
    </location>
</feature>
<evidence type="ECO:0000256" key="1">
    <source>
        <dbReference type="SAM" id="MobiDB-lite"/>
    </source>
</evidence>
<accession>A0A067DT84</accession>
<keyword evidence="2" id="KW-0732">Signal</keyword>
<evidence type="ECO:0000259" key="3">
    <source>
        <dbReference type="Pfam" id="PF14244"/>
    </source>
</evidence>
<gene>
    <name evidence="4" type="ORF">CISIN_1g047947mg</name>
</gene>
<evidence type="ECO:0000313" key="4">
    <source>
        <dbReference type="EMBL" id="KDO46179.1"/>
    </source>
</evidence>
<dbReference type="PANTHER" id="PTHR37610">
    <property type="entry name" value="CCHC-TYPE DOMAIN-CONTAINING PROTEIN"/>
    <property type="match status" value="1"/>
</dbReference>
<feature type="domain" description="Retrotransposon Copia-like N-terminal" evidence="3">
    <location>
        <begin position="78"/>
        <end position="124"/>
    </location>
</feature>
<reference evidence="4 5" key="1">
    <citation type="submission" date="2014-04" db="EMBL/GenBank/DDBJ databases">
        <authorList>
            <consortium name="International Citrus Genome Consortium"/>
            <person name="Gmitter F."/>
            <person name="Chen C."/>
            <person name="Farmerie W."/>
            <person name="Harkins T."/>
            <person name="Desany B."/>
            <person name="Mohiuddin M."/>
            <person name="Kodira C."/>
            <person name="Borodovsky M."/>
            <person name="Lomsadze A."/>
            <person name="Burns P."/>
            <person name="Jenkins J."/>
            <person name="Prochnik S."/>
            <person name="Shu S."/>
            <person name="Chapman J."/>
            <person name="Pitluck S."/>
            <person name="Schmutz J."/>
            <person name="Rokhsar D."/>
        </authorList>
    </citation>
    <scope>NUCLEOTIDE SEQUENCE</scope>
</reference>
<dbReference type="InterPro" id="IPR029472">
    <property type="entry name" value="Copia-like_N"/>
</dbReference>
<sequence length="278" mass="31407">HLFNYLLMLSLNVLLTLVSVKEAHYTEKKKKEKEKLMSSDGSIMALEDIPKTSSSDPQKSEISTYFSKADLFNPFFTHHSDNPELILISKPLNGDNYFGWKRAMVQALNSKNKLGFVNGSIKVPSEETDPEGYAIWSRCNDMVHSWIVNSCDLEIAHSVTYYPIAHEVWEDLYEHFSQAYYTKLKSLWDELATHSDIAQADRQKLMQFLMGLNETYSAIRGQILLMNHLPSIRQAYSSISQEEKQCLLSSVHTNTDSSSSAAAMAVHSKPTPSATGKT</sequence>
<name>A0A067DT84_CITSI</name>
<dbReference type="EMBL" id="KK785224">
    <property type="protein sequence ID" value="KDO46179.1"/>
    <property type="molecule type" value="Genomic_DNA"/>
</dbReference>
<protein>
    <recommendedName>
        <fullName evidence="3">Retrotransposon Copia-like N-terminal domain-containing protein</fullName>
    </recommendedName>
</protein>
<keyword evidence="5" id="KW-1185">Reference proteome</keyword>
<dbReference type="AlphaFoldDB" id="A0A067DT84"/>
<feature type="chain" id="PRO_5001635799" description="Retrotransposon Copia-like N-terminal domain-containing protein" evidence="2">
    <location>
        <begin position="24"/>
        <end position="278"/>
    </location>
</feature>
<proteinExistence type="predicted"/>
<dbReference type="Pfam" id="PF14244">
    <property type="entry name" value="Retrotran_gag_3"/>
    <property type="match status" value="1"/>
</dbReference>
<organism evidence="4 5">
    <name type="scientific">Citrus sinensis</name>
    <name type="common">Sweet orange</name>
    <name type="synonym">Citrus aurantium var. sinensis</name>
    <dbReference type="NCBI Taxonomy" id="2711"/>
    <lineage>
        <taxon>Eukaryota</taxon>
        <taxon>Viridiplantae</taxon>
        <taxon>Streptophyta</taxon>
        <taxon>Embryophyta</taxon>
        <taxon>Tracheophyta</taxon>
        <taxon>Spermatophyta</taxon>
        <taxon>Magnoliopsida</taxon>
        <taxon>eudicotyledons</taxon>
        <taxon>Gunneridae</taxon>
        <taxon>Pentapetalae</taxon>
        <taxon>rosids</taxon>
        <taxon>malvids</taxon>
        <taxon>Sapindales</taxon>
        <taxon>Rutaceae</taxon>
        <taxon>Aurantioideae</taxon>
        <taxon>Citrus</taxon>
    </lineage>
</organism>
<dbReference type="PANTHER" id="PTHR37610:SF100">
    <property type="entry name" value="COPIA-LIKE POLYPROTEIN_RETROTRANSPOSON"/>
    <property type="match status" value="1"/>
</dbReference>
<dbReference type="Proteomes" id="UP000027120">
    <property type="component" value="Unassembled WGS sequence"/>
</dbReference>
<evidence type="ECO:0000313" key="5">
    <source>
        <dbReference type="Proteomes" id="UP000027120"/>
    </source>
</evidence>
<evidence type="ECO:0000256" key="2">
    <source>
        <dbReference type="SAM" id="SignalP"/>
    </source>
</evidence>
<feature type="non-terminal residue" evidence="4">
    <location>
        <position position="1"/>
    </location>
</feature>
<feature type="signal peptide" evidence="2">
    <location>
        <begin position="1"/>
        <end position="23"/>
    </location>
</feature>